<dbReference type="Proteomes" id="UP001054846">
    <property type="component" value="Chromosome"/>
</dbReference>
<gene>
    <name evidence="3" type="ORF">ISF26_02890</name>
</gene>
<evidence type="ECO:0000256" key="2">
    <source>
        <dbReference type="SAM" id="SignalP"/>
    </source>
</evidence>
<dbReference type="Pfam" id="PF13517">
    <property type="entry name" value="FG-GAP_3"/>
    <property type="match status" value="2"/>
</dbReference>
<dbReference type="PANTHER" id="PTHR46580">
    <property type="entry name" value="SENSOR KINASE-RELATED"/>
    <property type="match status" value="1"/>
</dbReference>
<dbReference type="EMBL" id="CP063845">
    <property type="protein sequence ID" value="UFP95213.1"/>
    <property type="molecule type" value="Genomic_DNA"/>
</dbReference>
<proteinExistence type="predicted"/>
<dbReference type="PROSITE" id="PS51257">
    <property type="entry name" value="PROKAR_LIPOPROTEIN"/>
    <property type="match status" value="1"/>
</dbReference>
<keyword evidence="1 2" id="KW-0732">Signal</keyword>
<dbReference type="InterPro" id="IPR013517">
    <property type="entry name" value="FG-GAP"/>
</dbReference>
<feature type="chain" id="PRO_5047389809" evidence="2">
    <location>
        <begin position="25"/>
        <end position="319"/>
    </location>
</feature>
<accession>A0ABY3PND3</accession>
<evidence type="ECO:0000256" key="1">
    <source>
        <dbReference type="ARBA" id="ARBA00022729"/>
    </source>
</evidence>
<feature type="signal peptide" evidence="2">
    <location>
        <begin position="1"/>
        <end position="24"/>
    </location>
</feature>
<keyword evidence="4" id="KW-1185">Reference proteome</keyword>
<organism evidence="3 4">
    <name type="scientific">Gloeobacter morelensis MG652769</name>
    <dbReference type="NCBI Taxonomy" id="2781736"/>
    <lineage>
        <taxon>Bacteria</taxon>
        <taxon>Bacillati</taxon>
        <taxon>Cyanobacteriota</taxon>
        <taxon>Cyanophyceae</taxon>
        <taxon>Gloeobacterales</taxon>
        <taxon>Gloeobacteraceae</taxon>
        <taxon>Gloeobacter</taxon>
        <taxon>Gloeobacter morelensis</taxon>
    </lineage>
</organism>
<name>A0ABY3PND3_9CYAN</name>
<evidence type="ECO:0000313" key="4">
    <source>
        <dbReference type="Proteomes" id="UP001054846"/>
    </source>
</evidence>
<dbReference type="PANTHER" id="PTHR46580:SF2">
    <property type="entry name" value="MAM DOMAIN-CONTAINING PROTEIN"/>
    <property type="match status" value="1"/>
</dbReference>
<protein>
    <submittedName>
        <fullName evidence="3">VCBS repeat-containing protein</fullName>
    </submittedName>
</protein>
<reference evidence="3 4" key="1">
    <citation type="journal article" date="2021" name="Genome Biol. Evol.">
        <title>Complete Genome Sequencing of a Novel Gloeobacter Species from a Waterfall Cave in Mexico.</title>
        <authorList>
            <person name="Saw J.H."/>
            <person name="Cardona T."/>
            <person name="Montejano G."/>
        </authorList>
    </citation>
    <scope>NUCLEOTIDE SEQUENCE [LARGE SCALE GENOMIC DNA]</scope>
    <source>
        <strain evidence="3">MG652769</strain>
    </source>
</reference>
<evidence type="ECO:0000313" key="3">
    <source>
        <dbReference type="EMBL" id="UFP95213.1"/>
    </source>
</evidence>
<dbReference type="Gene3D" id="2.130.10.130">
    <property type="entry name" value="Integrin alpha, N-terminal"/>
    <property type="match status" value="1"/>
</dbReference>
<dbReference type="InterPro" id="IPR028994">
    <property type="entry name" value="Integrin_alpha_N"/>
</dbReference>
<sequence>MGIKRLAFSLWLCAAIVGCSVGFAAEPQIQPSSGPPLRPDGVLSSEPWFAVPGGTPAADGDFDGDGGGDILWRNNQTGENSLWYLDGTTYSEAVPLPPVSDLNWFIAGTGDFNADGQTDILWHNNGSSPENTQRGSVSVWLMRGATYLTSAALSETVTADWHLRGAGDFNGDGSPDIIWRNYTTGANVLWLLNGVLVTEIINLPSVSGSGWNIYGSGDSDFDGNGTPDIVWRNNQTGANTIWLMNGTTYSISVAIPSVSDLDWQISAVGEYNNDGKPDLVWRNNQTGANTIWLMNGTALVQTVALPVVGELRWKMVGPR</sequence>
<dbReference type="SUPFAM" id="SSF69318">
    <property type="entry name" value="Integrin alpha N-terminal domain"/>
    <property type="match status" value="1"/>
</dbReference>